<keyword evidence="1" id="KW-0805">Transcription regulation</keyword>
<dbReference type="Gene3D" id="1.10.10.10">
    <property type="entry name" value="Winged helix-like DNA-binding domain superfamily/Winged helix DNA-binding domain"/>
    <property type="match status" value="1"/>
</dbReference>
<dbReference type="PANTHER" id="PTHR42756:SF1">
    <property type="entry name" value="TRANSCRIPTIONAL REPRESSOR OF EMRAB OPERON"/>
    <property type="match status" value="1"/>
</dbReference>
<evidence type="ECO:0000313" key="6">
    <source>
        <dbReference type="Proteomes" id="UP000182652"/>
    </source>
</evidence>
<evidence type="ECO:0000256" key="2">
    <source>
        <dbReference type="ARBA" id="ARBA00023125"/>
    </source>
</evidence>
<dbReference type="STRING" id="156980.SAMN04489745_3011"/>
<dbReference type="PANTHER" id="PTHR42756">
    <property type="entry name" value="TRANSCRIPTIONAL REGULATOR, MARR"/>
    <property type="match status" value="1"/>
</dbReference>
<dbReference type="PROSITE" id="PS50995">
    <property type="entry name" value="HTH_MARR_2"/>
    <property type="match status" value="1"/>
</dbReference>
<name>A0A1H4SYY1_9MICC</name>
<dbReference type="Proteomes" id="UP000182652">
    <property type="component" value="Unassembled WGS sequence"/>
</dbReference>
<dbReference type="InterPro" id="IPR036390">
    <property type="entry name" value="WH_DNA-bd_sf"/>
</dbReference>
<keyword evidence="6" id="KW-1185">Reference proteome</keyword>
<evidence type="ECO:0000256" key="3">
    <source>
        <dbReference type="ARBA" id="ARBA00023163"/>
    </source>
</evidence>
<reference evidence="5 6" key="1">
    <citation type="submission" date="2016-10" db="EMBL/GenBank/DDBJ databases">
        <authorList>
            <person name="de Groot N.N."/>
        </authorList>
    </citation>
    <scope>NUCLEOTIDE SEQUENCE [LARGE SCALE GENOMIC DNA]</scope>
    <source>
        <strain evidence="5 6">DSM 10495</strain>
    </source>
</reference>
<dbReference type="RefSeq" id="WP_066214360.1">
    <property type="nucleotide sequence ID" value="NZ_FNSN01000003.1"/>
</dbReference>
<dbReference type="SUPFAM" id="SSF46785">
    <property type="entry name" value="Winged helix' DNA-binding domain"/>
    <property type="match status" value="1"/>
</dbReference>
<accession>A0A1H4SYY1</accession>
<dbReference type="GO" id="GO:0003677">
    <property type="term" value="F:DNA binding"/>
    <property type="evidence" value="ECO:0007669"/>
    <property type="project" value="UniProtKB-KW"/>
</dbReference>
<dbReference type="InterPro" id="IPR036388">
    <property type="entry name" value="WH-like_DNA-bd_sf"/>
</dbReference>
<keyword evidence="3" id="KW-0804">Transcription</keyword>
<dbReference type="SMART" id="SM00347">
    <property type="entry name" value="HTH_MARR"/>
    <property type="match status" value="1"/>
</dbReference>
<evidence type="ECO:0000259" key="4">
    <source>
        <dbReference type="PROSITE" id="PS50995"/>
    </source>
</evidence>
<dbReference type="AlphaFoldDB" id="A0A1H4SYY1"/>
<dbReference type="GO" id="GO:0003700">
    <property type="term" value="F:DNA-binding transcription factor activity"/>
    <property type="evidence" value="ECO:0007669"/>
    <property type="project" value="InterPro"/>
</dbReference>
<dbReference type="Pfam" id="PF12802">
    <property type="entry name" value="MarR_2"/>
    <property type="match status" value="1"/>
</dbReference>
<dbReference type="EMBL" id="FNSN01000003">
    <property type="protein sequence ID" value="SEC49367.1"/>
    <property type="molecule type" value="Genomic_DNA"/>
</dbReference>
<protein>
    <submittedName>
        <fullName evidence="5">DNA-binding transcriptional regulator, MarR family</fullName>
    </submittedName>
</protein>
<evidence type="ECO:0000256" key="1">
    <source>
        <dbReference type="ARBA" id="ARBA00023015"/>
    </source>
</evidence>
<organism evidence="5 6">
    <name type="scientific">Arthrobacter woluwensis</name>
    <dbReference type="NCBI Taxonomy" id="156980"/>
    <lineage>
        <taxon>Bacteria</taxon>
        <taxon>Bacillati</taxon>
        <taxon>Actinomycetota</taxon>
        <taxon>Actinomycetes</taxon>
        <taxon>Micrococcales</taxon>
        <taxon>Micrococcaceae</taxon>
        <taxon>Arthrobacter</taxon>
    </lineage>
</organism>
<evidence type="ECO:0000313" key="5">
    <source>
        <dbReference type="EMBL" id="SEC49367.1"/>
    </source>
</evidence>
<proteinExistence type="predicted"/>
<sequence>MALEVIDRRWQESDRPDQALTALHHLREFTVAVEQARERLREKLNVNSTDLAALRYLLSESGVRQVTASMIERHLHLSSASSATLVARLEKAGYLIREPDPRDRRFNILHPTESARNVVLSILEVQAEALTDVARSFDDGELAIVEKFLTDTIGALRDSRFRTFRRMS</sequence>
<feature type="domain" description="HTH marR-type" evidence="4">
    <location>
        <begin position="19"/>
        <end position="154"/>
    </location>
</feature>
<dbReference type="InterPro" id="IPR000835">
    <property type="entry name" value="HTH_MarR-typ"/>
</dbReference>
<gene>
    <name evidence="5" type="ORF">SAMN04489745_3011</name>
</gene>
<keyword evidence="2 5" id="KW-0238">DNA-binding</keyword>